<reference evidence="2 3" key="1">
    <citation type="submission" date="2019-06" db="EMBL/GenBank/DDBJ databases">
        <title>Sequencing the genomes of 1000 actinobacteria strains.</title>
        <authorList>
            <person name="Klenk H.-P."/>
        </authorList>
    </citation>
    <scope>NUCLEOTIDE SEQUENCE [LARGE SCALE GENOMIC DNA]</scope>
    <source>
        <strain evidence="2 3">DSM 24683</strain>
    </source>
</reference>
<dbReference type="AlphaFoldDB" id="A0A561B8F5"/>
<evidence type="ECO:0000313" key="3">
    <source>
        <dbReference type="Proteomes" id="UP000318380"/>
    </source>
</evidence>
<dbReference type="Proteomes" id="UP000318380">
    <property type="component" value="Unassembled WGS sequence"/>
</dbReference>
<name>A0A561B8F5_9ACTN</name>
<feature type="signal peptide" evidence="1">
    <location>
        <begin position="1"/>
        <end position="43"/>
    </location>
</feature>
<organism evidence="2 3">
    <name type="scientific">Kribbella amoyensis</name>
    <dbReference type="NCBI Taxonomy" id="996641"/>
    <lineage>
        <taxon>Bacteria</taxon>
        <taxon>Bacillati</taxon>
        <taxon>Actinomycetota</taxon>
        <taxon>Actinomycetes</taxon>
        <taxon>Propionibacteriales</taxon>
        <taxon>Kribbellaceae</taxon>
        <taxon>Kribbella</taxon>
    </lineage>
</organism>
<evidence type="ECO:0000256" key="1">
    <source>
        <dbReference type="SAM" id="SignalP"/>
    </source>
</evidence>
<sequence length="131" mass="13414">MQSLRPAMALSRTTRTRARRVAGSIAVTSAALMLGASVTPAAAAPAPAAVTATPAAAGAQQICATTIRDDGRAVAAACEPGAGGTQFRVVVTICGTSSCQQARGPWWPRDSVWRVWSNSGTAVSVDTIEFR</sequence>
<gene>
    <name evidence="2" type="ORF">FB561_6684</name>
</gene>
<accession>A0A561B8F5</accession>
<evidence type="ECO:0000313" key="2">
    <source>
        <dbReference type="EMBL" id="TWD75246.1"/>
    </source>
</evidence>
<comment type="caution">
    <text evidence="2">The sequence shown here is derived from an EMBL/GenBank/DDBJ whole genome shotgun (WGS) entry which is preliminary data.</text>
</comment>
<evidence type="ECO:0008006" key="4">
    <source>
        <dbReference type="Google" id="ProtNLM"/>
    </source>
</evidence>
<feature type="chain" id="PRO_5022077237" description="Alpha amylase inhibitor" evidence="1">
    <location>
        <begin position="44"/>
        <end position="131"/>
    </location>
</feature>
<dbReference type="EMBL" id="VIVK01000002">
    <property type="protein sequence ID" value="TWD75246.1"/>
    <property type="molecule type" value="Genomic_DNA"/>
</dbReference>
<protein>
    <recommendedName>
        <fullName evidence="4">Alpha amylase inhibitor</fullName>
    </recommendedName>
</protein>
<proteinExistence type="predicted"/>
<keyword evidence="3" id="KW-1185">Reference proteome</keyword>
<keyword evidence="1" id="KW-0732">Signal</keyword>